<dbReference type="PROSITE" id="PS01124">
    <property type="entry name" value="HTH_ARAC_FAMILY_2"/>
    <property type="match status" value="1"/>
</dbReference>
<dbReference type="InterPro" id="IPR003313">
    <property type="entry name" value="AraC-bd"/>
</dbReference>
<dbReference type="Proteomes" id="UP000600565">
    <property type="component" value="Unassembled WGS sequence"/>
</dbReference>
<gene>
    <name evidence="5" type="ORF">H9632_13265</name>
</gene>
<evidence type="ECO:0000259" key="4">
    <source>
        <dbReference type="PROSITE" id="PS01124"/>
    </source>
</evidence>
<keyword evidence="2" id="KW-0238">DNA-binding</keyword>
<organism evidence="5 6">
    <name type="scientific">Solibacillus merdavium</name>
    <dbReference type="NCBI Taxonomy" id="2762218"/>
    <lineage>
        <taxon>Bacteria</taxon>
        <taxon>Bacillati</taxon>
        <taxon>Bacillota</taxon>
        <taxon>Bacilli</taxon>
        <taxon>Bacillales</taxon>
        <taxon>Caryophanaceae</taxon>
        <taxon>Solibacillus</taxon>
    </lineage>
</organism>
<dbReference type="InterPro" id="IPR014710">
    <property type="entry name" value="RmlC-like_jellyroll"/>
</dbReference>
<dbReference type="InterPro" id="IPR018062">
    <property type="entry name" value="HTH_AraC-typ_CS"/>
</dbReference>
<dbReference type="InterPro" id="IPR018060">
    <property type="entry name" value="HTH_AraC"/>
</dbReference>
<reference evidence="5 6" key="1">
    <citation type="submission" date="2020-08" db="EMBL/GenBank/DDBJ databases">
        <title>A Genomic Blueprint of the Chicken Gut Microbiome.</title>
        <authorList>
            <person name="Gilroy R."/>
            <person name="Ravi A."/>
            <person name="Getino M."/>
            <person name="Pursley I."/>
            <person name="Horton D.L."/>
            <person name="Alikhan N.-F."/>
            <person name="Baker D."/>
            <person name="Gharbi K."/>
            <person name="Hall N."/>
            <person name="Watson M."/>
            <person name="Adriaenssens E.M."/>
            <person name="Foster-Nyarko E."/>
            <person name="Jarju S."/>
            <person name="Secka A."/>
            <person name="Antonio M."/>
            <person name="Oren A."/>
            <person name="Chaudhuri R."/>
            <person name="La Ragione R.M."/>
            <person name="Hildebrand F."/>
            <person name="Pallen M.J."/>
        </authorList>
    </citation>
    <scope>NUCLEOTIDE SEQUENCE [LARGE SCALE GENOMIC DNA]</scope>
    <source>
        <strain evidence="5 6">Sa1YVA6</strain>
    </source>
</reference>
<dbReference type="SUPFAM" id="SSF46689">
    <property type="entry name" value="Homeodomain-like"/>
    <property type="match status" value="2"/>
</dbReference>
<dbReference type="PANTHER" id="PTHR43280:SF2">
    <property type="entry name" value="HTH-TYPE TRANSCRIPTIONAL REGULATOR EXSA"/>
    <property type="match status" value="1"/>
</dbReference>
<evidence type="ECO:0000256" key="1">
    <source>
        <dbReference type="ARBA" id="ARBA00023015"/>
    </source>
</evidence>
<dbReference type="SMART" id="SM00342">
    <property type="entry name" value="HTH_ARAC"/>
    <property type="match status" value="1"/>
</dbReference>
<dbReference type="PANTHER" id="PTHR43280">
    <property type="entry name" value="ARAC-FAMILY TRANSCRIPTIONAL REGULATOR"/>
    <property type="match status" value="1"/>
</dbReference>
<evidence type="ECO:0000256" key="2">
    <source>
        <dbReference type="ARBA" id="ARBA00023125"/>
    </source>
</evidence>
<dbReference type="Gene3D" id="2.60.120.10">
    <property type="entry name" value="Jelly Rolls"/>
    <property type="match status" value="1"/>
</dbReference>
<dbReference type="PRINTS" id="PR00032">
    <property type="entry name" value="HTHARAC"/>
</dbReference>
<keyword evidence="6" id="KW-1185">Reference proteome</keyword>
<dbReference type="Pfam" id="PF02311">
    <property type="entry name" value="AraC_binding"/>
    <property type="match status" value="1"/>
</dbReference>
<feature type="domain" description="HTH araC/xylS-type" evidence="4">
    <location>
        <begin position="175"/>
        <end position="273"/>
    </location>
</feature>
<sequence>MKVYKKKDAMTIQTNELIKYFANTTIQYVDLFVTSLGANEHDHNRNTAPRLNGLVVTLSGSADFSLNGEVYALHKGVILHAGPTMEIDILVTSQEPWRYTVIHYEAMNGTNSIHKGHFEIDTGQHNKMDYLVQQLIHYEKIPGDINKLKCKSLFLQLLELIVVCAKMQTSNNVVDQAITFMTEHYTSQISIAEIAEEVGCDRRRLAYLFDKQTGMSPIQFLTEFRLKHAKELLRTTSIPIKDIAELVGYQDAFYFCRVFKKQYDQTPTNYRKQFFSD</sequence>
<dbReference type="Gene3D" id="1.10.10.60">
    <property type="entry name" value="Homeodomain-like"/>
    <property type="match status" value="2"/>
</dbReference>
<dbReference type="SUPFAM" id="SSF51215">
    <property type="entry name" value="Regulatory protein AraC"/>
    <property type="match status" value="1"/>
</dbReference>
<proteinExistence type="predicted"/>
<comment type="caution">
    <text evidence="5">The sequence shown here is derived from an EMBL/GenBank/DDBJ whole genome shotgun (WGS) entry which is preliminary data.</text>
</comment>
<dbReference type="Pfam" id="PF12833">
    <property type="entry name" value="HTH_18"/>
    <property type="match status" value="1"/>
</dbReference>
<dbReference type="PROSITE" id="PS00041">
    <property type="entry name" value="HTH_ARAC_FAMILY_1"/>
    <property type="match status" value="1"/>
</dbReference>
<evidence type="ECO:0000313" key="5">
    <source>
        <dbReference type="EMBL" id="MBD8034034.1"/>
    </source>
</evidence>
<accession>A0ABR8XQ04</accession>
<keyword evidence="3" id="KW-0804">Transcription</keyword>
<dbReference type="EMBL" id="JACSPW010000012">
    <property type="protein sequence ID" value="MBD8034034.1"/>
    <property type="molecule type" value="Genomic_DNA"/>
</dbReference>
<dbReference type="InterPro" id="IPR009057">
    <property type="entry name" value="Homeodomain-like_sf"/>
</dbReference>
<dbReference type="InterPro" id="IPR020449">
    <property type="entry name" value="Tscrpt_reg_AraC-type_HTH"/>
</dbReference>
<keyword evidence="1" id="KW-0805">Transcription regulation</keyword>
<evidence type="ECO:0000313" key="6">
    <source>
        <dbReference type="Proteomes" id="UP000600565"/>
    </source>
</evidence>
<name>A0ABR8XQ04_9BACL</name>
<dbReference type="InterPro" id="IPR037923">
    <property type="entry name" value="HTH-like"/>
</dbReference>
<evidence type="ECO:0000256" key="3">
    <source>
        <dbReference type="ARBA" id="ARBA00023163"/>
    </source>
</evidence>
<protein>
    <submittedName>
        <fullName evidence="5">Helix-turn-helix transcriptional regulator</fullName>
    </submittedName>
</protein>